<evidence type="ECO:0000256" key="1">
    <source>
        <dbReference type="ARBA" id="ARBA00023157"/>
    </source>
</evidence>
<dbReference type="SUPFAM" id="SSF50494">
    <property type="entry name" value="Trypsin-like serine proteases"/>
    <property type="match status" value="1"/>
</dbReference>
<name>A0AAV5W5Z6_9BILA</name>
<reference evidence="3" key="1">
    <citation type="submission" date="2023-10" db="EMBL/GenBank/DDBJ databases">
        <title>Genome assembly of Pristionchus species.</title>
        <authorList>
            <person name="Yoshida K."/>
            <person name="Sommer R.J."/>
        </authorList>
    </citation>
    <scope>NUCLEOTIDE SEQUENCE</scope>
    <source>
        <strain evidence="3">RS5133</strain>
    </source>
</reference>
<keyword evidence="1" id="KW-1015">Disulfide bond</keyword>
<keyword evidence="4" id="KW-1185">Reference proteome</keyword>
<dbReference type="PROSITE" id="PS50240">
    <property type="entry name" value="TRYPSIN_DOM"/>
    <property type="match status" value="1"/>
</dbReference>
<dbReference type="Pfam" id="PF00089">
    <property type="entry name" value="Trypsin"/>
    <property type="match status" value="1"/>
</dbReference>
<accession>A0AAV5W5Z6</accession>
<dbReference type="Proteomes" id="UP001432322">
    <property type="component" value="Unassembled WGS sequence"/>
</dbReference>
<evidence type="ECO:0000259" key="2">
    <source>
        <dbReference type="PROSITE" id="PS50240"/>
    </source>
</evidence>
<dbReference type="InterPro" id="IPR009003">
    <property type="entry name" value="Peptidase_S1_PA"/>
</dbReference>
<feature type="non-terminal residue" evidence="3">
    <location>
        <position position="1"/>
    </location>
</feature>
<comment type="caution">
    <text evidence="3">The sequence shown here is derived from an EMBL/GenBank/DDBJ whole genome shotgun (WGS) entry which is preliminary data.</text>
</comment>
<dbReference type="PANTHER" id="PTHR24252:SF7">
    <property type="entry name" value="HYALIN"/>
    <property type="match status" value="1"/>
</dbReference>
<evidence type="ECO:0000313" key="4">
    <source>
        <dbReference type="Proteomes" id="UP001432322"/>
    </source>
</evidence>
<dbReference type="GO" id="GO:0004252">
    <property type="term" value="F:serine-type endopeptidase activity"/>
    <property type="evidence" value="ECO:0007669"/>
    <property type="project" value="InterPro"/>
</dbReference>
<feature type="non-terminal residue" evidence="3">
    <location>
        <position position="84"/>
    </location>
</feature>
<dbReference type="PANTHER" id="PTHR24252">
    <property type="entry name" value="ACROSIN-RELATED"/>
    <property type="match status" value="1"/>
</dbReference>
<dbReference type="EMBL" id="BTSY01000005">
    <property type="protein sequence ID" value="GMT27251.1"/>
    <property type="molecule type" value="Genomic_DNA"/>
</dbReference>
<feature type="domain" description="Peptidase S1" evidence="2">
    <location>
        <begin position="1"/>
        <end position="84"/>
    </location>
</feature>
<gene>
    <name evidence="3" type="ORF">PFISCL1PPCAC_18548</name>
</gene>
<dbReference type="AlphaFoldDB" id="A0AAV5W5Z6"/>
<dbReference type="GO" id="GO:0006508">
    <property type="term" value="P:proteolysis"/>
    <property type="evidence" value="ECO:0007669"/>
    <property type="project" value="InterPro"/>
</dbReference>
<proteinExistence type="predicted"/>
<sequence>LHPKYNASLIKYDIALLELATPLTYGDHVQPVCLPSSDDTETRYPNKLWATGWGSTEEDGMKSRKLRQADVPIVDVATCKKEYP</sequence>
<dbReference type="InterPro" id="IPR043504">
    <property type="entry name" value="Peptidase_S1_PA_chymotrypsin"/>
</dbReference>
<dbReference type="InterPro" id="IPR001254">
    <property type="entry name" value="Trypsin_dom"/>
</dbReference>
<dbReference type="Gene3D" id="2.40.10.10">
    <property type="entry name" value="Trypsin-like serine proteases"/>
    <property type="match status" value="2"/>
</dbReference>
<organism evidence="3 4">
    <name type="scientific">Pristionchus fissidentatus</name>
    <dbReference type="NCBI Taxonomy" id="1538716"/>
    <lineage>
        <taxon>Eukaryota</taxon>
        <taxon>Metazoa</taxon>
        <taxon>Ecdysozoa</taxon>
        <taxon>Nematoda</taxon>
        <taxon>Chromadorea</taxon>
        <taxon>Rhabditida</taxon>
        <taxon>Rhabditina</taxon>
        <taxon>Diplogasteromorpha</taxon>
        <taxon>Diplogasteroidea</taxon>
        <taxon>Neodiplogasteridae</taxon>
        <taxon>Pristionchus</taxon>
    </lineage>
</organism>
<evidence type="ECO:0000313" key="3">
    <source>
        <dbReference type="EMBL" id="GMT27251.1"/>
    </source>
</evidence>
<protein>
    <recommendedName>
        <fullName evidence="2">Peptidase S1 domain-containing protein</fullName>
    </recommendedName>
</protein>